<name>A0ABR7HNQ6_9FIRM</name>
<dbReference type="RefSeq" id="WP_186936368.1">
    <property type="nucleotide sequence ID" value="NZ_JACOPS010000007.1"/>
</dbReference>
<evidence type="ECO:0000259" key="2">
    <source>
        <dbReference type="Pfam" id="PF20434"/>
    </source>
</evidence>
<dbReference type="InterPro" id="IPR029058">
    <property type="entry name" value="AB_hydrolase_fold"/>
</dbReference>
<feature type="domain" description="BD-FAE-like" evidence="2">
    <location>
        <begin position="38"/>
        <end position="240"/>
    </location>
</feature>
<keyword evidence="1 3" id="KW-0378">Hydrolase</keyword>
<dbReference type="Proteomes" id="UP000636755">
    <property type="component" value="Unassembled WGS sequence"/>
</dbReference>
<dbReference type="EMBL" id="JACOPS010000007">
    <property type="protein sequence ID" value="MBC5729163.1"/>
    <property type="molecule type" value="Genomic_DNA"/>
</dbReference>
<proteinExistence type="predicted"/>
<gene>
    <name evidence="3" type="ORF">H8R91_11645</name>
</gene>
<sequence length="282" mass="31158">MKINLDLKIEKPSYFTITDITYAQVDAWFGHTTRDLKLNLIYPQSRSKKVPCIVWICGGGWIRMDKSAHLAYLAKLALNGFAVASVEYRTSNEGAYPMPLEDVKAAIRYLKAHAERYCLDENKFGVAGESAGGYLAAMCALNNDKSLDVGNYLDYSSEVQACCPFYPPTDLATFPYKSALEAGASMESLMLGMNVVLNKEKAQKCCPVSFVTPSAPPFMIFHGTNDSTVPFSQGKVLYDLLIKNGCDATLVAVNGAEHADIFFAQDELWNMVAEFFKKTLVD</sequence>
<dbReference type="Gene3D" id="3.40.50.1820">
    <property type="entry name" value="alpha/beta hydrolase"/>
    <property type="match status" value="1"/>
</dbReference>
<reference evidence="3 4" key="1">
    <citation type="submission" date="2020-08" db="EMBL/GenBank/DDBJ databases">
        <title>Genome public.</title>
        <authorList>
            <person name="Liu C."/>
            <person name="Sun Q."/>
        </authorList>
    </citation>
    <scope>NUCLEOTIDE SEQUENCE [LARGE SCALE GENOMIC DNA]</scope>
    <source>
        <strain evidence="3 4">NSJ-71</strain>
    </source>
</reference>
<dbReference type="Pfam" id="PF20434">
    <property type="entry name" value="BD-FAE"/>
    <property type="match status" value="1"/>
</dbReference>
<keyword evidence="4" id="KW-1185">Reference proteome</keyword>
<accession>A0ABR7HNQ6</accession>
<dbReference type="GO" id="GO:0016787">
    <property type="term" value="F:hydrolase activity"/>
    <property type="evidence" value="ECO:0007669"/>
    <property type="project" value="UniProtKB-KW"/>
</dbReference>
<comment type="caution">
    <text evidence="3">The sequence shown here is derived from an EMBL/GenBank/DDBJ whole genome shotgun (WGS) entry which is preliminary data.</text>
</comment>
<evidence type="ECO:0000313" key="3">
    <source>
        <dbReference type="EMBL" id="MBC5729163.1"/>
    </source>
</evidence>
<dbReference type="SUPFAM" id="SSF53474">
    <property type="entry name" value="alpha/beta-Hydrolases"/>
    <property type="match status" value="1"/>
</dbReference>
<dbReference type="InterPro" id="IPR049492">
    <property type="entry name" value="BD-FAE-like_dom"/>
</dbReference>
<evidence type="ECO:0000256" key="1">
    <source>
        <dbReference type="ARBA" id="ARBA00022801"/>
    </source>
</evidence>
<dbReference type="PANTHER" id="PTHR48081:SF13">
    <property type="entry name" value="ALPHA_BETA HYDROLASE"/>
    <property type="match status" value="1"/>
</dbReference>
<organism evidence="3 4">
    <name type="scientific">Ruminococcus intestinalis</name>
    <dbReference type="NCBI Taxonomy" id="2763066"/>
    <lineage>
        <taxon>Bacteria</taxon>
        <taxon>Bacillati</taxon>
        <taxon>Bacillota</taxon>
        <taxon>Clostridia</taxon>
        <taxon>Eubacteriales</taxon>
        <taxon>Oscillospiraceae</taxon>
        <taxon>Ruminococcus</taxon>
    </lineage>
</organism>
<evidence type="ECO:0000313" key="4">
    <source>
        <dbReference type="Proteomes" id="UP000636755"/>
    </source>
</evidence>
<dbReference type="PANTHER" id="PTHR48081">
    <property type="entry name" value="AB HYDROLASE SUPERFAMILY PROTEIN C4A8.06C"/>
    <property type="match status" value="1"/>
</dbReference>
<protein>
    <submittedName>
        <fullName evidence="3">Alpha/beta hydrolase</fullName>
    </submittedName>
</protein>
<dbReference type="InterPro" id="IPR050300">
    <property type="entry name" value="GDXG_lipolytic_enzyme"/>
</dbReference>